<comment type="caution">
    <text evidence="1">The sequence shown here is derived from an EMBL/GenBank/DDBJ whole genome shotgun (WGS) entry which is preliminary data.</text>
</comment>
<proteinExistence type="predicted"/>
<evidence type="ECO:0000313" key="2">
    <source>
        <dbReference type="Proteomes" id="UP001157418"/>
    </source>
</evidence>
<dbReference type="EMBL" id="CAKMRJ010003334">
    <property type="protein sequence ID" value="CAH1431469.1"/>
    <property type="molecule type" value="Genomic_DNA"/>
</dbReference>
<reference evidence="1 2" key="1">
    <citation type="submission" date="2022-01" db="EMBL/GenBank/DDBJ databases">
        <authorList>
            <person name="Xiong W."/>
            <person name="Schranz E."/>
        </authorList>
    </citation>
    <scope>NUCLEOTIDE SEQUENCE [LARGE SCALE GENOMIC DNA]</scope>
</reference>
<name>A0AAU9MUC2_9ASTR</name>
<protein>
    <submittedName>
        <fullName evidence="1">Uncharacterized protein</fullName>
    </submittedName>
</protein>
<dbReference type="AlphaFoldDB" id="A0AAU9MUC2"/>
<accession>A0AAU9MUC2</accession>
<keyword evidence="2" id="KW-1185">Reference proteome</keyword>
<evidence type="ECO:0000313" key="1">
    <source>
        <dbReference type="EMBL" id="CAH1431469.1"/>
    </source>
</evidence>
<organism evidence="1 2">
    <name type="scientific">Lactuca virosa</name>
    <dbReference type="NCBI Taxonomy" id="75947"/>
    <lineage>
        <taxon>Eukaryota</taxon>
        <taxon>Viridiplantae</taxon>
        <taxon>Streptophyta</taxon>
        <taxon>Embryophyta</taxon>
        <taxon>Tracheophyta</taxon>
        <taxon>Spermatophyta</taxon>
        <taxon>Magnoliopsida</taxon>
        <taxon>eudicotyledons</taxon>
        <taxon>Gunneridae</taxon>
        <taxon>Pentapetalae</taxon>
        <taxon>asterids</taxon>
        <taxon>campanulids</taxon>
        <taxon>Asterales</taxon>
        <taxon>Asteraceae</taxon>
        <taxon>Cichorioideae</taxon>
        <taxon>Cichorieae</taxon>
        <taxon>Lactucinae</taxon>
        <taxon>Lactuca</taxon>
    </lineage>
</organism>
<dbReference type="Proteomes" id="UP001157418">
    <property type="component" value="Unassembled WGS sequence"/>
</dbReference>
<gene>
    <name evidence="1" type="ORF">LVIROSA_LOCUS18184</name>
</gene>
<sequence length="126" mass="14619">MSAFIFCPTSDVGCQTCNLNFFSQLHRCGMPTVKHGNLIAFIRIEIARNMKSSTAFFSKLWTHLLRRHNNFDSPSIQSRKLGHLRFQLKVSVQFQVFEMNQPKKPREKTRKKASKTVLVPSTFIMQ</sequence>